<accession>A0ABV1WBC3</accession>
<evidence type="ECO:0000313" key="1">
    <source>
        <dbReference type="EMBL" id="MER6981480.1"/>
    </source>
</evidence>
<gene>
    <name evidence="1" type="ORF">ABT317_32060</name>
</gene>
<dbReference type="Proteomes" id="UP001458415">
    <property type="component" value="Unassembled WGS sequence"/>
</dbReference>
<keyword evidence="2" id="KW-1185">Reference proteome</keyword>
<reference evidence="1 2" key="1">
    <citation type="submission" date="2024-06" db="EMBL/GenBank/DDBJ databases">
        <title>The Natural Products Discovery Center: Release of the First 8490 Sequenced Strains for Exploring Actinobacteria Biosynthetic Diversity.</title>
        <authorList>
            <person name="Kalkreuter E."/>
            <person name="Kautsar S.A."/>
            <person name="Yang D."/>
            <person name="Bader C.D."/>
            <person name="Teijaro C.N."/>
            <person name="Fluegel L."/>
            <person name="Davis C.M."/>
            <person name="Simpson J.R."/>
            <person name="Lauterbach L."/>
            <person name="Steele A.D."/>
            <person name="Gui C."/>
            <person name="Meng S."/>
            <person name="Li G."/>
            <person name="Viehrig K."/>
            <person name="Ye F."/>
            <person name="Su P."/>
            <person name="Kiefer A.F."/>
            <person name="Nichols A."/>
            <person name="Cepeda A.J."/>
            <person name="Yan W."/>
            <person name="Fan B."/>
            <person name="Jiang Y."/>
            <person name="Adhikari A."/>
            <person name="Zheng C.-J."/>
            <person name="Schuster L."/>
            <person name="Cowan T.M."/>
            <person name="Smanski M.J."/>
            <person name="Chevrette M.G."/>
            <person name="De Carvalho L.P.S."/>
            <person name="Shen B."/>
        </authorList>
    </citation>
    <scope>NUCLEOTIDE SEQUENCE [LARGE SCALE GENOMIC DNA]</scope>
    <source>
        <strain evidence="1 2">NPDC000634</strain>
    </source>
</reference>
<evidence type="ECO:0000313" key="2">
    <source>
        <dbReference type="Proteomes" id="UP001458415"/>
    </source>
</evidence>
<dbReference type="EMBL" id="JBEPCU010000775">
    <property type="protein sequence ID" value="MER6981480.1"/>
    <property type="molecule type" value="Genomic_DNA"/>
</dbReference>
<protein>
    <submittedName>
        <fullName evidence="1">Uncharacterized protein</fullName>
    </submittedName>
</protein>
<comment type="caution">
    <text evidence="1">The sequence shown here is derived from an EMBL/GenBank/DDBJ whole genome shotgun (WGS) entry which is preliminary data.</text>
</comment>
<feature type="non-terminal residue" evidence="1">
    <location>
        <position position="63"/>
    </location>
</feature>
<sequence>MDKVSPLVVEVAWPMPLCGGGTQLIHGQFGEGGLVIMTQWTSAVGAAQLARLLGSQQERPAGP</sequence>
<proteinExistence type="predicted"/>
<name>A0ABV1WBC3_9ACTN</name>
<organism evidence="1 2">
    <name type="scientific">Streptomyces carpinensis</name>
    <dbReference type="NCBI Taxonomy" id="66369"/>
    <lineage>
        <taxon>Bacteria</taxon>
        <taxon>Bacillati</taxon>
        <taxon>Actinomycetota</taxon>
        <taxon>Actinomycetes</taxon>
        <taxon>Kitasatosporales</taxon>
        <taxon>Streptomycetaceae</taxon>
        <taxon>Streptomyces</taxon>
    </lineage>
</organism>